<dbReference type="PANTHER" id="PTHR42789">
    <property type="entry name" value="D-ISOMER SPECIFIC 2-HYDROXYACID DEHYDROGENASE FAMILY PROTEIN (AFU_ORTHOLOGUE AFUA_6G10090)"/>
    <property type="match status" value="1"/>
</dbReference>
<evidence type="ECO:0000313" key="6">
    <source>
        <dbReference type="Proteomes" id="UP001324993"/>
    </source>
</evidence>
<dbReference type="SUPFAM" id="SSF51735">
    <property type="entry name" value="NAD(P)-binding Rossmann-fold domains"/>
    <property type="match status" value="1"/>
</dbReference>
<dbReference type="PANTHER" id="PTHR42789:SF1">
    <property type="entry name" value="D-ISOMER SPECIFIC 2-HYDROXYACID DEHYDROGENASE FAMILY PROTEIN (AFU_ORTHOLOGUE AFUA_6G10090)"/>
    <property type="match status" value="1"/>
</dbReference>
<dbReference type="Pfam" id="PF02826">
    <property type="entry name" value="2-Hacid_dh_C"/>
    <property type="match status" value="1"/>
</dbReference>
<dbReference type="RefSeq" id="WP_319832950.1">
    <property type="nucleotide sequence ID" value="NZ_CP138858.1"/>
</dbReference>
<dbReference type="Gene3D" id="3.40.50.720">
    <property type="entry name" value="NAD(P)-binding Rossmann-like Domain"/>
    <property type="match status" value="2"/>
</dbReference>
<proteinExistence type="inferred from homology"/>
<comment type="similarity">
    <text evidence="1">Belongs to the D-isomer specific 2-hydroxyacid dehydrogenase family.</text>
</comment>
<keyword evidence="2" id="KW-0560">Oxidoreductase</keyword>
<sequence>MRQPATSVVSSAIANSTSYKKITILHIAQKQLSPAIWTNAFKEALADLGTITVIENGSELSECEVASHIRQHQVLLTGWDSLPVPDTILGDSGALEYICHITGSVKQTLSEKFFNASIPITNWGNSMSFEVAEGALTLLLACLKNLRGQIEEKRSGIWSDNFNGPALLGGSLRNLRIGLYGFGTIGQRFAQMLQPFGAKLTVYDPYVTQFPDYITPVESLERLFSPADAISIHAGVTPDTINSVTADLLSKLPTHSIIINTARGEIIDQEALFEELKIGRLRAGLDVLNDPEKGDHLPADHPARQWPNLILSAHAISINHWPFPMCSPDCPLQVFHETALSNLRRFMQGRSLKHKITKEIFHRMT</sequence>
<protein>
    <submittedName>
        <fullName evidence="5">NAD(P)-dependent oxidoreductase</fullName>
    </submittedName>
</protein>
<accession>A0ABZ0RIQ7</accession>
<reference evidence="5 6" key="1">
    <citation type="submission" date="2023-11" db="EMBL/GenBank/DDBJ databases">
        <title>Coraliomargarita sp. nov., isolated from marine algae.</title>
        <authorList>
            <person name="Lee J.K."/>
            <person name="Baek J.H."/>
            <person name="Kim J.M."/>
            <person name="Choi D.G."/>
            <person name="Jeon C.O."/>
        </authorList>
    </citation>
    <scope>NUCLEOTIDE SEQUENCE [LARGE SCALE GENOMIC DNA]</scope>
    <source>
        <strain evidence="5 6">J2-16</strain>
    </source>
</reference>
<evidence type="ECO:0000256" key="2">
    <source>
        <dbReference type="ARBA" id="ARBA00023002"/>
    </source>
</evidence>
<dbReference type="EMBL" id="CP138858">
    <property type="protein sequence ID" value="WPJ96086.1"/>
    <property type="molecule type" value="Genomic_DNA"/>
</dbReference>
<dbReference type="InterPro" id="IPR050857">
    <property type="entry name" value="D-2-hydroxyacid_DH"/>
</dbReference>
<evidence type="ECO:0000256" key="3">
    <source>
        <dbReference type="ARBA" id="ARBA00023027"/>
    </source>
</evidence>
<gene>
    <name evidence="5" type="ORF">SH580_00030</name>
</gene>
<keyword evidence="3" id="KW-0520">NAD</keyword>
<dbReference type="Proteomes" id="UP001324993">
    <property type="component" value="Chromosome"/>
</dbReference>
<evidence type="ECO:0000313" key="5">
    <source>
        <dbReference type="EMBL" id="WPJ96086.1"/>
    </source>
</evidence>
<name>A0ABZ0RIQ7_9BACT</name>
<evidence type="ECO:0000256" key="1">
    <source>
        <dbReference type="ARBA" id="ARBA00005854"/>
    </source>
</evidence>
<keyword evidence="6" id="KW-1185">Reference proteome</keyword>
<organism evidence="5 6">
    <name type="scientific">Coraliomargarita algicola</name>
    <dbReference type="NCBI Taxonomy" id="3092156"/>
    <lineage>
        <taxon>Bacteria</taxon>
        <taxon>Pseudomonadati</taxon>
        <taxon>Verrucomicrobiota</taxon>
        <taxon>Opitutia</taxon>
        <taxon>Puniceicoccales</taxon>
        <taxon>Coraliomargaritaceae</taxon>
        <taxon>Coraliomargarita</taxon>
    </lineage>
</organism>
<evidence type="ECO:0000259" key="4">
    <source>
        <dbReference type="Pfam" id="PF02826"/>
    </source>
</evidence>
<dbReference type="InterPro" id="IPR036291">
    <property type="entry name" value="NAD(P)-bd_dom_sf"/>
</dbReference>
<feature type="domain" description="D-isomer specific 2-hydroxyacid dehydrogenase NAD-binding" evidence="4">
    <location>
        <begin position="136"/>
        <end position="314"/>
    </location>
</feature>
<dbReference type="InterPro" id="IPR006140">
    <property type="entry name" value="D-isomer_DH_NAD-bd"/>
</dbReference>